<dbReference type="RefSeq" id="WP_141287626.1">
    <property type="nucleotide sequence ID" value="NZ_BAAAEW010000037.1"/>
</dbReference>
<dbReference type="PANTHER" id="PTHR23131">
    <property type="entry name" value="ENDORIBONUCLEASE LACTB2"/>
    <property type="match status" value="1"/>
</dbReference>
<dbReference type="Pfam" id="PF21221">
    <property type="entry name" value="B_lactamase-like_C"/>
    <property type="match status" value="1"/>
</dbReference>
<dbReference type="InterPro" id="IPR036388">
    <property type="entry name" value="WH-like_DNA-bd_sf"/>
</dbReference>
<reference evidence="2 3" key="1">
    <citation type="journal article" date="2019" name="Int. J. Syst. Evol. Microbiol.">
        <title>The Global Catalogue of Microorganisms (GCM) 10K type strain sequencing project: providing services to taxonomists for standard genome sequencing and annotation.</title>
        <authorList>
            <consortium name="The Broad Institute Genomics Platform"/>
            <consortium name="The Broad Institute Genome Sequencing Center for Infectious Disease"/>
            <person name="Wu L."/>
            <person name="Ma J."/>
        </authorList>
    </citation>
    <scope>NUCLEOTIDE SEQUENCE [LARGE SCALE GENOMIC DNA]</scope>
    <source>
        <strain evidence="2 3">JCM 15503</strain>
    </source>
</reference>
<dbReference type="SMART" id="SM00849">
    <property type="entry name" value="Lactamase_B"/>
    <property type="match status" value="1"/>
</dbReference>
<dbReference type="InterPro" id="IPR048933">
    <property type="entry name" value="B_lactamase-like_C"/>
</dbReference>
<name>A0ABN1KDY3_9BURK</name>
<dbReference type="Gene3D" id="3.60.15.10">
    <property type="entry name" value="Ribonuclease Z/Hydroxyacylglutathione hydrolase-like"/>
    <property type="match status" value="1"/>
</dbReference>
<evidence type="ECO:0000259" key="1">
    <source>
        <dbReference type="SMART" id="SM00849"/>
    </source>
</evidence>
<dbReference type="InterPro" id="IPR050662">
    <property type="entry name" value="Sec-metab_biosynth-thioest"/>
</dbReference>
<dbReference type="Pfam" id="PF00753">
    <property type="entry name" value="Lactamase_B"/>
    <property type="match status" value="1"/>
</dbReference>
<organism evidence="2 3">
    <name type="scientific">Ideonella azotifigens</name>
    <dbReference type="NCBI Taxonomy" id="513160"/>
    <lineage>
        <taxon>Bacteria</taxon>
        <taxon>Pseudomonadati</taxon>
        <taxon>Pseudomonadota</taxon>
        <taxon>Betaproteobacteria</taxon>
        <taxon>Burkholderiales</taxon>
        <taxon>Sphaerotilaceae</taxon>
        <taxon>Ideonella</taxon>
    </lineage>
</organism>
<protein>
    <submittedName>
        <fullName evidence="2">MBL fold metallo-hydrolase</fullName>
    </submittedName>
</protein>
<dbReference type="InterPro" id="IPR036866">
    <property type="entry name" value="RibonucZ/Hydroxyglut_hydro"/>
</dbReference>
<evidence type="ECO:0000313" key="2">
    <source>
        <dbReference type="EMBL" id="GAA0763778.1"/>
    </source>
</evidence>
<dbReference type="EMBL" id="BAAAEW010000037">
    <property type="protein sequence ID" value="GAA0763778.1"/>
    <property type="molecule type" value="Genomic_DNA"/>
</dbReference>
<dbReference type="Proteomes" id="UP001500279">
    <property type="component" value="Unassembled WGS sequence"/>
</dbReference>
<feature type="domain" description="Metallo-beta-lactamase" evidence="1">
    <location>
        <begin position="43"/>
        <end position="265"/>
    </location>
</feature>
<keyword evidence="3" id="KW-1185">Reference proteome</keyword>
<dbReference type="Gene3D" id="1.10.10.10">
    <property type="entry name" value="Winged helix-like DNA-binding domain superfamily/Winged helix DNA-binding domain"/>
    <property type="match status" value="1"/>
</dbReference>
<accession>A0ABN1KDY3</accession>
<sequence>MANALEAQLRYPWGDTLPETGHAMEVAPGVRWLRMPLPFALDHINLWLLRDEAEDGSPGWAVVDCGLDIPEAREAWTRLFAHGLDGLPILRVIVTHMHPDHLGLAHWLCAQWGCRMWISATDFYSAGQACRSDPELMRAQAEKLFSRHGLTDPQRLAAVRAHATGYAHLVPQLPDEYRRLLHGLTLRIGPNDWHCIVGHGHAPEHIALHCPALNLLISGDMLLPRISTNISVYGHEPEANPLPLFLQSIERFRPLPADTLVLPSHGKPFTGAHQRIDQLQAHHALQFDLLVAACAEAPRSAAELLPVLFKRTLDVHQTSFAMGEAIAHLHALQEAGRLRALPSDEDGVLRYVPVLPAAPAMPSPAGAEVLLASR</sequence>
<dbReference type="PANTHER" id="PTHR23131:SF4">
    <property type="entry name" value="METALLO-BETA-LACTAMASE SUPERFAMILY POTEIN"/>
    <property type="match status" value="1"/>
</dbReference>
<dbReference type="SUPFAM" id="SSF56281">
    <property type="entry name" value="Metallo-hydrolase/oxidoreductase"/>
    <property type="match status" value="1"/>
</dbReference>
<proteinExistence type="predicted"/>
<evidence type="ECO:0000313" key="3">
    <source>
        <dbReference type="Proteomes" id="UP001500279"/>
    </source>
</evidence>
<comment type="caution">
    <text evidence="2">The sequence shown here is derived from an EMBL/GenBank/DDBJ whole genome shotgun (WGS) entry which is preliminary data.</text>
</comment>
<dbReference type="InterPro" id="IPR001279">
    <property type="entry name" value="Metallo-B-lactamas"/>
</dbReference>
<gene>
    <name evidence="2" type="ORF">GCM10009107_49470</name>
</gene>